<evidence type="ECO:0000313" key="1">
    <source>
        <dbReference type="EMBL" id="CAJ1968098.1"/>
    </source>
</evidence>
<name>A0AA86SRT6_9FABA</name>
<sequence>MNCYGIIRIWDWSDKVFLVVDDNDDMRLVVLFGVLLGLDLIVGDDDDDGWGCLWVGAKGMDDGTNSNPKAMIFLGFENGNPKLLFDIIIRSSCKGVDY</sequence>
<reference evidence="1" key="1">
    <citation type="submission" date="2023-10" db="EMBL/GenBank/DDBJ databases">
        <authorList>
            <person name="Domelevo Entfellner J.-B."/>
        </authorList>
    </citation>
    <scope>NUCLEOTIDE SEQUENCE</scope>
</reference>
<evidence type="ECO:0000313" key="2">
    <source>
        <dbReference type="Proteomes" id="UP001189624"/>
    </source>
</evidence>
<dbReference type="EMBL" id="OY731404">
    <property type="protein sequence ID" value="CAJ1968098.1"/>
    <property type="molecule type" value="Genomic_DNA"/>
</dbReference>
<organism evidence="1 2">
    <name type="scientific">Sphenostylis stenocarpa</name>
    <dbReference type="NCBI Taxonomy" id="92480"/>
    <lineage>
        <taxon>Eukaryota</taxon>
        <taxon>Viridiplantae</taxon>
        <taxon>Streptophyta</taxon>
        <taxon>Embryophyta</taxon>
        <taxon>Tracheophyta</taxon>
        <taxon>Spermatophyta</taxon>
        <taxon>Magnoliopsida</taxon>
        <taxon>eudicotyledons</taxon>
        <taxon>Gunneridae</taxon>
        <taxon>Pentapetalae</taxon>
        <taxon>rosids</taxon>
        <taxon>fabids</taxon>
        <taxon>Fabales</taxon>
        <taxon>Fabaceae</taxon>
        <taxon>Papilionoideae</taxon>
        <taxon>50 kb inversion clade</taxon>
        <taxon>NPAAA clade</taxon>
        <taxon>indigoferoid/millettioid clade</taxon>
        <taxon>Phaseoleae</taxon>
        <taxon>Sphenostylis</taxon>
    </lineage>
</organism>
<dbReference type="AlphaFoldDB" id="A0AA86SRT6"/>
<gene>
    <name evidence="1" type="ORF">AYBTSS11_LOCUS21531</name>
</gene>
<dbReference type="Gramene" id="rna-AYBTSS11_LOCUS21531">
    <property type="protein sequence ID" value="CAJ1968098.1"/>
    <property type="gene ID" value="gene-AYBTSS11_LOCUS21531"/>
</dbReference>
<protein>
    <submittedName>
        <fullName evidence="1">Uncharacterized protein</fullName>
    </submittedName>
</protein>
<dbReference type="Proteomes" id="UP001189624">
    <property type="component" value="Chromosome 7"/>
</dbReference>
<keyword evidence="2" id="KW-1185">Reference proteome</keyword>
<accession>A0AA86SRT6</accession>
<proteinExistence type="predicted"/>